<reference evidence="2" key="1">
    <citation type="journal article" date="2024" name="Proc. Natl. Acad. Sci. U.S.A.">
        <title>Extraordinary preservation of gene collinearity over three hundred million years revealed in homosporous lycophytes.</title>
        <authorList>
            <person name="Li C."/>
            <person name="Wickell D."/>
            <person name="Kuo L.Y."/>
            <person name="Chen X."/>
            <person name="Nie B."/>
            <person name="Liao X."/>
            <person name="Peng D."/>
            <person name="Ji J."/>
            <person name="Jenkins J."/>
            <person name="Williams M."/>
            <person name="Shu S."/>
            <person name="Plott C."/>
            <person name="Barry K."/>
            <person name="Rajasekar S."/>
            <person name="Grimwood J."/>
            <person name="Han X."/>
            <person name="Sun S."/>
            <person name="Hou Z."/>
            <person name="He W."/>
            <person name="Dai G."/>
            <person name="Sun C."/>
            <person name="Schmutz J."/>
            <person name="Leebens-Mack J.H."/>
            <person name="Li F.W."/>
            <person name="Wang L."/>
        </authorList>
    </citation>
    <scope>NUCLEOTIDE SEQUENCE [LARGE SCALE GENOMIC DNA]</scope>
    <source>
        <strain evidence="2">cv. PW_Plant_1</strain>
    </source>
</reference>
<organism evidence="1 2">
    <name type="scientific">Diphasiastrum complanatum</name>
    <name type="common">Issler's clubmoss</name>
    <name type="synonym">Lycopodium complanatum</name>
    <dbReference type="NCBI Taxonomy" id="34168"/>
    <lineage>
        <taxon>Eukaryota</taxon>
        <taxon>Viridiplantae</taxon>
        <taxon>Streptophyta</taxon>
        <taxon>Embryophyta</taxon>
        <taxon>Tracheophyta</taxon>
        <taxon>Lycopodiopsida</taxon>
        <taxon>Lycopodiales</taxon>
        <taxon>Lycopodiaceae</taxon>
        <taxon>Lycopodioideae</taxon>
        <taxon>Diphasiastrum</taxon>
    </lineage>
</organism>
<comment type="caution">
    <text evidence="1">The sequence shown here is derived from an EMBL/GenBank/DDBJ whole genome shotgun (WGS) entry which is preliminary data.</text>
</comment>
<accession>A0ACC2BSZ9</accession>
<evidence type="ECO:0000313" key="2">
    <source>
        <dbReference type="Proteomes" id="UP001162992"/>
    </source>
</evidence>
<dbReference type="Proteomes" id="UP001162992">
    <property type="component" value="Chromosome 13"/>
</dbReference>
<gene>
    <name evidence="1" type="ORF">O6H91_13G024000</name>
</gene>
<keyword evidence="2" id="KW-1185">Reference proteome</keyword>
<protein>
    <submittedName>
        <fullName evidence="1">Uncharacterized protein</fullName>
    </submittedName>
</protein>
<evidence type="ECO:0000313" key="1">
    <source>
        <dbReference type="EMBL" id="KAJ7532885.1"/>
    </source>
</evidence>
<proteinExistence type="predicted"/>
<dbReference type="EMBL" id="CM055104">
    <property type="protein sequence ID" value="KAJ7532885.1"/>
    <property type="molecule type" value="Genomic_DNA"/>
</dbReference>
<name>A0ACC2BSZ9_DIPCM</name>
<sequence>MSAEKVRASHVLVKHEGSRRPASWRDPGGATIKATSRAAAMAQLQALRDDIVSGKMRFAEVASEHSDCTSAKRSGDLGWFGRGQMQKPFEDATYALRVGELSDIVETDSGLHIILRTS</sequence>